<organism evidence="3 4">
    <name type="scientific">Paenibacillus montaniterrae</name>
    <dbReference type="NCBI Taxonomy" id="429341"/>
    <lineage>
        <taxon>Bacteria</taxon>
        <taxon>Bacillati</taxon>
        <taxon>Bacillota</taxon>
        <taxon>Bacilli</taxon>
        <taxon>Bacillales</taxon>
        <taxon>Paenibacillaceae</taxon>
        <taxon>Paenibacillus</taxon>
    </lineage>
</organism>
<feature type="domain" description="SLH" evidence="2">
    <location>
        <begin position="456"/>
        <end position="519"/>
    </location>
</feature>
<dbReference type="PROSITE" id="PS51272">
    <property type="entry name" value="SLH"/>
    <property type="match status" value="3"/>
</dbReference>
<evidence type="ECO:0000313" key="4">
    <source>
        <dbReference type="Proteomes" id="UP000683139"/>
    </source>
</evidence>
<protein>
    <recommendedName>
        <fullName evidence="2">SLH domain-containing protein</fullName>
    </recommendedName>
</protein>
<dbReference type="InterPro" id="IPR001119">
    <property type="entry name" value="SLH_dom"/>
</dbReference>
<sequence length="579" mass="62063">MNRRFVKTVTSLAVAALLVGAVPTIALAETAAPTAAATEQQTEKTIVHFINSSKPASLSSMVAYIANPSVYVKDGVSYLRIDVQQVYDVKITVEGKEGTKVAEYEATVNGRNGEQKVTYFTLDYALTDATKVIEAEASYFVPEYFTEPQKHGIYISINNDIDASIKELAAAIAEAKLIAEPSESLKEALAAAEKANSYLTKKDELEKALKDFKAVLQAEPVAVPVHYVNDADASKLSVMGTYLANPKTYVKDGVTYFRVDVQQSYDVKVLVEGKEGTKVAEYETTVNGRTGPQQVTYFTFDYALTDANAVIEASASYFVPDVFEEPQSHNIKLVIGEDVEASKAKLVKAIAAAEAVAEPSEALQTAIKAAQESNSYLLSNAELQLATEALIAQTVKEVSFTDVTTHWAKEAITNAVATGVAGGYPDGSFKPDQSITRAEFTKLLVEGLELPASSSELSFTDAADIPQWAQSYVKAAVQAGITTGYQDGSFRADGAITRAEMAVMIVKALDLELEEAEALSFEDADSIPGFAQQHVATAVKHGLIQGLNGNKFAADQQASRAQAVTIILRALAPASLTQQ</sequence>
<gene>
    <name evidence="3" type="ORF">J40TS1_19900</name>
</gene>
<dbReference type="PANTHER" id="PTHR43308">
    <property type="entry name" value="OUTER MEMBRANE PROTEIN ALPHA-RELATED"/>
    <property type="match status" value="1"/>
</dbReference>
<keyword evidence="4" id="KW-1185">Reference proteome</keyword>
<feature type="chain" id="PRO_5037816263" description="SLH domain-containing protein" evidence="1">
    <location>
        <begin position="29"/>
        <end position="579"/>
    </location>
</feature>
<dbReference type="EMBL" id="BOSE01000003">
    <property type="protein sequence ID" value="GIP16348.1"/>
    <property type="molecule type" value="Genomic_DNA"/>
</dbReference>
<evidence type="ECO:0000259" key="2">
    <source>
        <dbReference type="PROSITE" id="PS51272"/>
    </source>
</evidence>
<feature type="domain" description="SLH" evidence="2">
    <location>
        <begin position="522"/>
        <end position="579"/>
    </location>
</feature>
<evidence type="ECO:0000256" key="1">
    <source>
        <dbReference type="SAM" id="SignalP"/>
    </source>
</evidence>
<comment type="caution">
    <text evidence="3">The sequence shown here is derived from an EMBL/GenBank/DDBJ whole genome shotgun (WGS) entry which is preliminary data.</text>
</comment>
<dbReference type="AlphaFoldDB" id="A0A919YM13"/>
<name>A0A919YM13_9BACL</name>
<keyword evidence="1" id="KW-0732">Signal</keyword>
<dbReference type="InterPro" id="IPR051465">
    <property type="entry name" value="Cell_Envelope_Struct_Comp"/>
</dbReference>
<accession>A0A919YM13</accession>
<feature type="signal peptide" evidence="1">
    <location>
        <begin position="1"/>
        <end position="28"/>
    </location>
</feature>
<dbReference type="RefSeq" id="WP_213514608.1">
    <property type="nucleotide sequence ID" value="NZ_BOSE01000003.1"/>
</dbReference>
<dbReference type="PANTHER" id="PTHR43308:SF5">
    <property type="entry name" value="S-LAYER PROTEIN _ PEPTIDOGLYCAN ENDO-BETA-N-ACETYLGLUCOSAMINIDASE"/>
    <property type="match status" value="1"/>
</dbReference>
<evidence type="ECO:0000313" key="3">
    <source>
        <dbReference type="EMBL" id="GIP16348.1"/>
    </source>
</evidence>
<dbReference type="Proteomes" id="UP000683139">
    <property type="component" value="Unassembled WGS sequence"/>
</dbReference>
<proteinExistence type="predicted"/>
<feature type="domain" description="SLH" evidence="2">
    <location>
        <begin position="395"/>
        <end position="455"/>
    </location>
</feature>
<reference evidence="3" key="1">
    <citation type="submission" date="2021-03" db="EMBL/GenBank/DDBJ databases">
        <title>Antimicrobial resistance genes in bacteria isolated from Japanese honey, and their potential for conferring macrolide and lincosamide resistance in the American foulbrood pathogen Paenibacillus larvae.</title>
        <authorList>
            <person name="Okamoto M."/>
            <person name="Kumagai M."/>
            <person name="Kanamori H."/>
            <person name="Takamatsu D."/>
        </authorList>
    </citation>
    <scope>NUCLEOTIDE SEQUENCE</scope>
    <source>
        <strain evidence="3">J40TS1</strain>
    </source>
</reference>
<dbReference type="Pfam" id="PF00395">
    <property type="entry name" value="SLH"/>
    <property type="match status" value="3"/>
</dbReference>